<keyword evidence="3" id="KW-1185">Reference proteome</keyword>
<dbReference type="OrthoDB" id="4311at2759"/>
<sequence>MYDELPWPEGKAIVHPSSSMSRDRQYRRAPTFFIFFHCLGLVSHGTRAFLLPRQPFLGFSQKLACWGSHPLTPSRRVSSALPLRAASDTGPTEGDSIPDPVPNSDNGIVVEGPIRADDTERFLVDISVPEPLAAELEETNLVKIVKLMCKDEEVNWLAWKCLGYRYVPTEGRWDNTRVFPKWRARYPDPPDLVGVTRIYEKEVDFPVKRANTALVRSVPKMYKQSLKELLAPYGFKGYKFAELTPNRTRRAQVCNWLLYYKRDLWGISLEDLLKAKETVTQVTREGESPEQLAKKMVY</sequence>
<name>W7TM16_9STRA</name>
<evidence type="ECO:0000313" key="2">
    <source>
        <dbReference type="EMBL" id="EWM24548.1"/>
    </source>
</evidence>
<organism evidence="2 3">
    <name type="scientific">Nannochloropsis gaditana</name>
    <dbReference type="NCBI Taxonomy" id="72520"/>
    <lineage>
        <taxon>Eukaryota</taxon>
        <taxon>Sar</taxon>
        <taxon>Stramenopiles</taxon>
        <taxon>Ochrophyta</taxon>
        <taxon>Eustigmatophyceae</taxon>
        <taxon>Eustigmatales</taxon>
        <taxon>Monodopsidaceae</taxon>
        <taxon>Nannochloropsis</taxon>
    </lineage>
</organism>
<evidence type="ECO:0000313" key="3">
    <source>
        <dbReference type="Proteomes" id="UP000019335"/>
    </source>
</evidence>
<dbReference type="Proteomes" id="UP000019335">
    <property type="component" value="Chromosome 13"/>
</dbReference>
<dbReference type="Pfam" id="PF08853">
    <property type="entry name" value="DUF1823"/>
    <property type="match status" value="1"/>
</dbReference>
<gene>
    <name evidence="2" type="ORF">Naga_100260g10</name>
</gene>
<dbReference type="Gene3D" id="1.10.418.90">
    <property type="entry name" value="Protein of unknown function DUF1823"/>
    <property type="match status" value="1"/>
</dbReference>
<evidence type="ECO:0000256" key="1">
    <source>
        <dbReference type="SAM" id="MobiDB-lite"/>
    </source>
</evidence>
<dbReference type="InterPro" id="IPR014952">
    <property type="entry name" value="DUF1823"/>
</dbReference>
<feature type="region of interest" description="Disordered" evidence="1">
    <location>
        <begin position="80"/>
        <end position="107"/>
    </location>
</feature>
<comment type="caution">
    <text evidence="2">The sequence shown here is derived from an EMBL/GenBank/DDBJ whole genome shotgun (WGS) entry which is preliminary data.</text>
</comment>
<proteinExistence type="predicted"/>
<reference evidence="2 3" key="1">
    <citation type="journal article" date="2014" name="Mol. Plant">
        <title>Chromosome Scale Genome Assembly and Transcriptome Profiling of Nannochloropsis gaditana in Nitrogen Depletion.</title>
        <authorList>
            <person name="Corteggiani Carpinelli E."/>
            <person name="Telatin A."/>
            <person name="Vitulo N."/>
            <person name="Forcato C."/>
            <person name="D'Angelo M."/>
            <person name="Schiavon R."/>
            <person name="Vezzi A."/>
            <person name="Giacometti G.M."/>
            <person name="Morosinotto T."/>
            <person name="Valle G."/>
        </authorList>
    </citation>
    <scope>NUCLEOTIDE SEQUENCE [LARGE SCALE GENOMIC DNA]</scope>
    <source>
        <strain evidence="2 3">B-31</strain>
    </source>
</reference>
<accession>W7TM16</accession>
<dbReference type="EMBL" id="AZIL01001188">
    <property type="protein sequence ID" value="EWM24548.1"/>
    <property type="molecule type" value="Genomic_DNA"/>
</dbReference>
<dbReference type="AlphaFoldDB" id="W7TM16"/>
<protein>
    <submittedName>
        <fullName evidence="2">Uncharacterized protein</fullName>
    </submittedName>
</protein>